<evidence type="ECO:0000256" key="7">
    <source>
        <dbReference type="ARBA" id="ARBA00023237"/>
    </source>
</evidence>
<evidence type="ECO:0000256" key="8">
    <source>
        <dbReference type="HAMAP-Rule" id="MF_01430"/>
    </source>
</evidence>
<comment type="subcellular location">
    <subcellularLocation>
        <location evidence="8">Cell outer membrane</location>
    </subcellularLocation>
    <subcellularLocation>
        <location evidence="1">Membrane</location>
    </subcellularLocation>
</comment>
<dbReference type="GO" id="GO:0051205">
    <property type="term" value="P:protein insertion into membrane"/>
    <property type="evidence" value="ECO:0007669"/>
    <property type="project" value="UniProtKB-UniRule"/>
</dbReference>
<dbReference type="InterPro" id="IPR039910">
    <property type="entry name" value="D15-like"/>
</dbReference>
<evidence type="ECO:0000256" key="2">
    <source>
        <dbReference type="ARBA" id="ARBA00022452"/>
    </source>
</evidence>
<evidence type="ECO:0000256" key="6">
    <source>
        <dbReference type="ARBA" id="ARBA00023136"/>
    </source>
</evidence>
<organism evidence="11">
    <name type="scientific">Acidicaldus sp</name>
    <dbReference type="NCBI Taxonomy" id="1872105"/>
    <lineage>
        <taxon>Bacteria</taxon>
        <taxon>Pseudomonadati</taxon>
        <taxon>Pseudomonadota</taxon>
        <taxon>Alphaproteobacteria</taxon>
        <taxon>Acetobacterales</taxon>
        <taxon>Acetobacteraceae</taxon>
        <taxon>Acidicaldus</taxon>
    </lineage>
</organism>
<dbReference type="Gene3D" id="2.40.160.50">
    <property type="entry name" value="membrane protein fhac: a member of the omp85/tpsb transporter family"/>
    <property type="match status" value="1"/>
</dbReference>
<dbReference type="InterPro" id="IPR010827">
    <property type="entry name" value="BamA/TamA_POTRA"/>
</dbReference>
<dbReference type="Gene3D" id="3.10.20.310">
    <property type="entry name" value="membrane protein fhac"/>
    <property type="match status" value="5"/>
</dbReference>
<keyword evidence="4 8" id="KW-0732">Signal</keyword>
<evidence type="ECO:0000313" key="11">
    <source>
        <dbReference type="EMBL" id="HGC43778.1"/>
    </source>
</evidence>
<comment type="caution">
    <text evidence="11">The sequence shown here is derived from an EMBL/GenBank/DDBJ whole genome shotgun (WGS) entry which is preliminary data.</text>
</comment>
<comment type="subunit">
    <text evidence="8">Part of the Bam complex.</text>
</comment>
<evidence type="ECO:0000256" key="1">
    <source>
        <dbReference type="ARBA" id="ARBA00004370"/>
    </source>
</evidence>
<comment type="similarity">
    <text evidence="8">Belongs to the BamA family.</text>
</comment>
<name>A0A8J4HCH9_9PROT</name>
<reference evidence="11" key="1">
    <citation type="journal article" date="2020" name="mSystems">
        <title>Genome- and Community-Level Interaction Insights into Carbon Utilization and Element Cycling Functions of Hydrothermarchaeota in Hydrothermal Sediment.</title>
        <authorList>
            <person name="Zhou Z."/>
            <person name="Liu Y."/>
            <person name="Xu W."/>
            <person name="Pan J."/>
            <person name="Luo Z.H."/>
            <person name="Li M."/>
        </authorList>
    </citation>
    <scope>NUCLEOTIDE SEQUENCE</scope>
    <source>
        <strain evidence="11">SpSt-997</strain>
    </source>
</reference>
<comment type="function">
    <text evidence="8">Part of the outer membrane protein assembly complex, which is involved in assembly and insertion of beta-barrel proteins into the outer membrane.</text>
</comment>
<dbReference type="GO" id="GO:0009279">
    <property type="term" value="C:cell outer membrane"/>
    <property type="evidence" value="ECO:0007669"/>
    <property type="project" value="UniProtKB-SubCell"/>
</dbReference>
<evidence type="ECO:0000256" key="5">
    <source>
        <dbReference type="ARBA" id="ARBA00022737"/>
    </source>
</evidence>
<feature type="domain" description="POTRA" evidence="10">
    <location>
        <begin position="330"/>
        <end position="401"/>
    </location>
</feature>
<dbReference type="AlphaFoldDB" id="A0A8J4HCH9"/>
<dbReference type="HAMAP" id="MF_01430">
    <property type="entry name" value="OM_assembly_BamA"/>
    <property type="match status" value="1"/>
</dbReference>
<dbReference type="InterPro" id="IPR000184">
    <property type="entry name" value="Bac_surfAg_D15"/>
</dbReference>
<dbReference type="PROSITE" id="PS51779">
    <property type="entry name" value="POTRA"/>
    <property type="match status" value="3"/>
</dbReference>
<evidence type="ECO:0000259" key="10">
    <source>
        <dbReference type="PROSITE" id="PS51779"/>
    </source>
</evidence>
<gene>
    <name evidence="8 11" type="primary">bamA</name>
    <name evidence="11" type="ORF">ENY07_11250</name>
</gene>
<keyword evidence="5 8" id="KW-0677">Repeat</keyword>
<dbReference type="PANTHER" id="PTHR12815:SF23">
    <property type="entry name" value="OUTER MEMBRANE PROTEIN ASSEMBLY FACTOR BAMA"/>
    <property type="match status" value="1"/>
</dbReference>
<dbReference type="Pfam" id="PF01103">
    <property type="entry name" value="Omp85"/>
    <property type="match status" value="1"/>
</dbReference>
<evidence type="ECO:0000256" key="9">
    <source>
        <dbReference type="NCBIfam" id="TIGR03303"/>
    </source>
</evidence>
<dbReference type="PIRSF" id="PIRSF006076">
    <property type="entry name" value="OM_assembly_OMP85"/>
    <property type="match status" value="1"/>
</dbReference>
<dbReference type="InterPro" id="IPR023707">
    <property type="entry name" value="OM_assembly_BamA"/>
</dbReference>
<dbReference type="GO" id="GO:0043165">
    <property type="term" value="P:Gram-negative-bacterium-type cell outer membrane assembly"/>
    <property type="evidence" value="ECO:0007669"/>
    <property type="project" value="UniProtKB-UniRule"/>
</dbReference>
<feature type="domain" description="POTRA" evidence="10">
    <location>
        <begin position="77"/>
        <end position="154"/>
    </location>
</feature>
<keyword evidence="2 8" id="KW-1134">Transmembrane beta strand</keyword>
<dbReference type="NCBIfam" id="TIGR03303">
    <property type="entry name" value="OM_YaeT"/>
    <property type="match status" value="1"/>
</dbReference>
<dbReference type="PANTHER" id="PTHR12815">
    <property type="entry name" value="SORTING AND ASSEMBLY MACHINERY SAMM50 PROTEIN FAMILY MEMBER"/>
    <property type="match status" value="1"/>
</dbReference>
<feature type="domain" description="POTRA" evidence="10">
    <location>
        <begin position="9"/>
        <end position="76"/>
    </location>
</feature>
<evidence type="ECO:0000256" key="4">
    <source>
        <dbReference type="ARBA" id="ARBA00022729"/>
    </source>
</evidence>
<sequence>MVHPVNPEDVITAINVEGNKRIESGTVLSYMLLQPGDPFDVDRMDRSLKTLYATGLFSDVNIRREGNTLVVKVVENPIVNRVAFEGNKKLTDDQLKGQIQLRQNAVYTAAQAQADRTKLLDFYAQNGKFAASIEPQIIRLPDNKVDVVFKIDEGPTSTISRIAFVGNVAFSTSTLLDVISSRETAWWRFLSSSDTYSPERLSYDKELLRKFYLQNGYADFQVTGANAELSPDRRAFFVTFTLHEGDRYKVAKIAVDSRFPKIAGDSLLPDVKLKTGDYYNGNAVEDSIKAISKDVQARGEAFVEVKPRIARNADKHTVDLFFDVDSGPRVYVERIDIVGNTSTQDQVVRRQLTFAEGDAFSPDAVKASTDNLKGLNYFDNVNITEAPGSSPDKVVVTTQVQDKPTGSLSLGGGYSTDIGPLLNVGVSENNFLGTGVNASINAVIAELETSENLSLTDPYFLGNNLLAGINLFHVNNNFYYFAEYSERRTGVSLNLAYQFNDHFRQNWTYTYADREVYNVYSAASYYIQDQAGQSNLSQIGQVFTMDYRDNPINPHSGFVARAGTDYAGPGLGGQTDFVRGKLDAQQIIPLDAITGNNEWAISLTGGAGELYSLNGQQSFLEDRFYLGGQNLRGFLDGGVGPHDPTTGDSLGGNFIWTQSTELWFPLPVSPDLGLSGRIFADMGSLQGLQETINPTLHGKPFSNGTVPGTPGYFRPGQIYDNNGAIRLSAGVGVTWNSPFGLINLDLGDPIIMHKYDMTEIFRVGFGTRF</sequence>
<dbReference type="Pfam" id="PF07244">
    <property type="entry name" value="POTRA"/>
    <property type="match status" value="5"/>
</dbReference>
<keyword evidence="6 8" id="KW-0472">Membrane</keyword>
<dbReference type="EMBL" id="DTQM01000215">
    <property type="protein sequence ID" value="HGC43778.1"/>
    <property type="molecule type" value="Genomic_DNA"/>
</dbReference>
<dbReference type="InterPro" id="IPR034746">
    <property type="entry name" value="POTRA"/>
</dbReference>
<evidence type="ECO:0000256" key="3">
    <source>
        <dbReference type="ARBA" id="ARBA00022692"/>
    </source>
</evidence>
<keyword evidence="3 8" id="KW-0812">Transmembrane</keyword>
<accession>A0A8J4HCH9</accession>
<keyword evidence="7 8" id="KW-0998">Cell outer membrane</keyword>
<proteinExistence type="inferred from homology"/>
<protein>
    <recommendedName>
        <fullName evidence="8 9">Outer membrane protein assembly factor BamA</fullName>
    </recommendedName>
</protein>